<dbReference type="SUPFAM" id="SSF52172">
    <property type="entry name" value="CheY-like"/>
    <property type="match status" value="1"/>
</dbReference>
<evidence type="ECO:0000313" key="11">
    <source>
        <dbReference type="EMBL" id="QRF54298.1"/>
    </source>
</evidence>
<gene>
    <name evidence="11" type="ORF">D4A92_22490</name>
</gene>
<dbReference type="Gene3D" id="1.10.10.10">
    <property type="entry name" value="Winged helix-like DNA-binding domain superfamily/Winged helix DNA-binding domain"/>
    <property type="match status" value="1"/>
</dbReference>
<dbReference type="PROSITE" id="PS51755">
    <property type="entry name" value="OMPR_PHOB"/>
    <property type="match status" value="1"/>
</dbReference>
<keyword evidence="3" id="KW-0805">Transcription regulation</keyword>
<dbReference type="CDD" id="cd00383">
    <property type="entry name" value="trans_reg_C"/>
    <property type="match status" value="1"/>
</dbReference>
<keyword evidence="1 6" id="KW-0597">Phosphoprotein</keyword>
<keyword evidence="4 7" id="KW-0238">DNA-binding</keyword>
<dbReference type="Proteomes" id="UP000596351">
    <property type="component" value="Plasmid p1"/>
</dbReference>
<dbReference type="Gene3D" id="3.40.50.2300">
    <property type="match status" value="1"/>
</dbReference>
<geneLocation type="plasmid" evidence="11 12">
    <name>p1</name>
</geneLocation>
<evidence type="ECO:0000256" key="3">
    <source>
        <dbReference type="ARBA" id="ARBA00023015"/>
    </source>
</evidence>
<feature type="DNA-binding region" description="OmpR/PhoB-type" evidence="7">
    <location>
        <begin position="167"/>
        <end position="267"/>
    </location>
</feature>
<feature type="region of interest" description="Disordered" evidence="8">
    <location>
        <begin position="276"/>
        <end position="295"/>
    </location>
</feature>
<keyword evidence="12" id="KW-1185">Reference proteome</keyword>
<keyword evidence="2" id="KW-0902">Two-component regulatory system</keyword>
<dbReference type="InterPro" id="IPR036388">
    <property type="entry name" value="WH-like_DNA-bd_sf"/>
</dbReference>
<dbReference type="InterPro" id="IPR016032">
    <property type="entry name" value="Sig_transdc_resp-reg_C-effctor"/>
</dbReference>
<dbReference type="EMBL" id="CP032406">
    <property type="protein sequence ID" value="QRF54298.1"/>
    <property type="molecule type" value="Genomic_DNA"/>
</dbReference>
<dbReference type="SMART" id="SM00448">
    <property type="entry name" value="REC"/>
    <property type="match status" value="1"/>
</dbReference>
<keyword evidence="11" id="KW-0614">Plasmid</keyword>
<proteinExistence type="predicted"/>
<evidence type="ECO:0000256" key="7">
    <source>
        <dbReference type="PROSITE-ProRule" id="PRU01091"/>
    </source>
</evidence>
<dbReference type="GO" id="GO:0003677">
    <property type="term" value="F:DNA binding"/>
    <property type="evidence" value="ECO:0007669"/>
    <property type="project" value="UniProtKB-KW"/>
</dbReference>
<dbReference type="InterPro" id="IPR001867">
    <property type="entry name" value="OmpR/PhoB-type_DNA-bd"/>
</dbReference>
<evidence type="ECO:0000256" key="8">
    <source>
        <dbReference type="SAM" id="MobiDB-lite"/>
    </source>
</evidence>
<evidence type="ECO:0000256" key="5">
    <source>
        <dbReference type="ARBA" id="ARBA00023163"/>
    </source>
</evidence>
<dbReference type="SUPFAM" id="SSF46894">
    <property type="entry name" value="C-terminal effector domain of the bipartite response regulators"/>
    <property type="match status" value="1"/>
</dbReference>
<feature type="domain" description="OmpR/PhoB-type" evidence="10">
    <location>
        <begin position="167"/>
        <end position="267"/>
    </location>
</feature>
<dbReference type="InterPro" id="IPR011006">
    <property type="entry name" value="CheY-like_superfamily"/>
</dbReference>
<name>A0ABX7F1F2_9HYPH</name>
<evidence type="ECO:0000256" key="1">
    <source>
        <dbReference type="ARBA" id="ARBA00022553"/>
    </source>
</evidence>
<dbReference type="SMART" id="SM00862">
    <property type="entry name" value="Trans_reg_C"/>
    <property type="match status" value="1"/>
</dbReference>
<dbReference type="PROSITE" id="PS50110">
    <property type="entry name" value="RESPONSE_REGULATORY"/>
    <property type="match status" value="1"/>
</dbReference>
<evidence type="ECO:0000259" key="10">
    <source>
        <dbReference type="PROSITE" id="PS51755"/>
    </source>
</evidence>
<organism evidence="11 12">
    <name type="scientific">Rhizobium rosettiformans</name>
    <dbReference type="NCBI Taxonomy" id="1368430"/>
    <lineage>
        <taxon>Bacteria</taxon>
        <taxon>Pseudomonadati</taxon>
        <taxon>Pseudomonadota</taxon>
        <taxon>Alphaproteobacteria</taxon>
        <taxon>Hyphomicrobiales</taxon>
        <taxon>Rhizobiaceae</taxon>
        <taxon>Rhizobium/Agrobacterium group</taxon>
        <taxon>Rhizobium</taxon>
    </lineage>
</organism>
<dbReference type="Pfam" id="PF00072">
    <property type="entry name" value="Response_reg"/>
    <property type="match status" value="1"/>
</dbReference>
<feature type="modified residue" description="4-aspartylphosphate" evidence="6">
    <location>
        <position position="89"/>
    </location>
</feature>
<dbReference type="Pfam" id="PF00486">
    <property type="entry name" value="Trans_reg_C"/>
    <property type="match status" value="1"/>
</dbReference>
<feature type="domain" description="Response regulatory" evidence="9">
    <location>
        <begin position="41"/>
        <end position="154"/>
    </location>
</feature>
<evidence type="ECO:0000259" key="9">
    <source>
        <dbReference type="PROSITE" id="PS50110"/>
    </source>
</evidence>
<evidence type="ECO:0000256" key="2">
    <source>
        <dbReference type="ARBA" id="ARBA00023012"/>
    </source>
</evidence>
<reference evidence="11 12" key="1">
    <citation type="submission" date="2018-09" db="EMBL/GenBank/DDBJ databases">
        <title>Rhizobium sp. MAE2-X.</title>
        <authorList>
            <person name="Lee Y."/>
            <person name="Jeon C.O."/>
        </authorList>
    </citation>
    <scope>NUCLEOTIDE SEQUENCE [LARGE SCALE GENOMIC DNA]</scope>
    <source>
        <strain evidence="11 12">MAE2-X</strain>
        <plasmid evidence="11 12">p1</plasmid>
    </source>
</reference>
<protein>
    <submittedName>
        <fullName evidence="11">DNA-binding response regulator</fullName>
    </submittedName>
</protein>
<dbReference type="InterPro" id="IPR001789">
    <property type="entry name" value="Sig_transdc_resp-reg_receiver"/>
</dbReference>
<evidence type="ECO:0000256" key="6">
    <source>
        <dbReference type="PROSITE-ProRule" id="PRU00169"/>
    </source>
</evidence>
<keyword evidence="5" id="KW-0804">Transcription</keyword>
<sequence length="295" mass="33031">MTRTALWGLATVARQTWSAKRMPTSSMSSFPARQDKRRKAEVLFLSLSDRAGQRILKILQAEYQIRSVETIEQLRQTLLTKGIDLLILDRSADPCDDVVQFCRDIRLTSSVAIILMVGSDDPNLRIEALEAGADDCFSQKLGLREIKARVASLLRRAAFGAAALSTSRVLFFDGWSIDPHRRSLTDPTGRLVDLTAAEFDLLWAFCRNSGKTLSRQTLLTLTRVGAARPVDRSIDVHINRLRSKIEVDPHRPMLLRTVRLGGYIFTPAVEVELLPTRKRAQGQRPGQGASQNQDH</sequence>
<dbReference type="PANTHER" id="PTHR48111">
    <property type="entry name" value="REGULATOR OF RPOS"/>
    <property type="match status" value="1"/>
</dbReference>
<dbReference type="PANTHER" id="PTHR48111:SF4">
    <property type="entry name" value="DNA-BINDING DUAL TRANSCRIPTIONAL REGULATOR OMPR"/>
    <property type="match status" value="1"/>
</dbReference>
<evidence type="ECO:0000256" key="4">
    <source>
        <dbReference type="ARBA" id="ARBA00023125"/>
    </source>
</evidence>
<evidence type="ECO:0000313" key="12">
    <source>
        <dbReference type="Proteomes" id="UP000596351"/>
    </source>
</evidence>
<accession>A0ABX7F1F2</accession>
<dbReference type="InterPro" id="IPR039420">
    <property type="entry name" value="WalR-like"/>
</dbReference>